<dbReference type="EMBL" id="NSKD01000012">
    <property type="protein sequence ID" value="PAU76406.1"/>
    <property type="molecule type" value="Genomic_DNA"/>
</dbReference>
<dbReference type="Gene3D" id="3.40.50.620">
    <property type="entry name" value="HUPs"/>
    <property type="match status" value="1"/>
</dbReference>
<dbReference type="RefSeq" id="WP_095618715.1">
    <property type="nucleotide sequence ID" value="NZ_NSKD01000012.1"/>
</dbReference>
<keyword evidence="1" id="KW-0456">Lyase</keyword>
<gene>
    <name evidence="1" type="ORF">CK501_15835</name>
</gene>
<dbReference type="Gene3D" id="1.10.10.1710">
    <property type="entry name" value="Deoxyribodipyrimidine photolyase-related"/>
    <property type="match status" value="1"/>
</dbReference>
<dbReference type="SUPFAM" id="SSF48173">
    <property type="entry name" value="Cryptochrome/photolyase FAD-binding domain"/>
    <property type="match status" value="1"/>
</dbReference>
<dbReference type="GO" id="GO:0016829">
    <property type="term" value="F:lyase activity"/>
    <property type="evidence" value="ECO:0007669"/>
    <property type="project" value="UniProtKB-KW"/>
</dbReference>
<dbReference type="PANTHER" id="PTHR38657">
    <property type="entry name" value="SLR1343 PROTEIN"/>
    <property type="match status" value="1"/>
</dbReference>
<dbReference type="Proteomes" id="UP000218896">
    <property type="component" value="Unassembled WGS sequence"/>
</dbReference>
<accession>A0A2A2ETG7</accession>
<evidence type="ECO:0000313" key="2">
    <source>
        <dbReference type="Proteomes" id="UP000218896"/>
    </source>
</evidence>
<dbReference type="Gene3D" id="1.25.40.80">
    <property type="match status" value="1"/>
</dbReference>
<evidence type="ECO:0000313" key="1">
    <source>
        <dbReference type="EMBL" id="PAU76406.1"/>
    </source>
</evidence>
<dbReference type="InterPro" id="IPR036134">
    <property type="entry name" value="Crypto/Photolyase_FAD-like_sf"/>
</dbReference>
<comment type="caution">
    <text evidence="1">The sequence shown here is derived from an EMBL/GenBank/DDBJ whole genome shotgun (WGS) entry which is preliminary data.</text>
</comment>
<dbReference type="Pfam" id="PF04244">
    <property type="entry name" value="DPRP"/>
    <property type="match status" value="1"/>
</dbReference>
<dbReference type="PANTHER" id="PTHR38657:SF1">
    <property type="entry name" value="SLR1343 PROTEIN"/>
    <property type="match status" value="1"/>
</dbReference>
<dbReference type="InterPro" id="IPR007357">
    <property type="entry name" value="PhrB-like"/>
</dbReference>
<dbReference type="AlphaFoldDB" id="A0A2A2ETG7"/>
<name>A0A2A2ETG7_9GAMM</name>
<sequence length="513" mass="58490">MTDRTPRHLILILGDQLTPSLPALAEADPARDHILMAEVAEEAGYTNHHKQKLVLIFSAMRHYAAELEQAGWRVHYHVFDPESECQNLGGVVRATAESLGAEGVVTTQCGEWRLDEAMRAWELPVPLTIRPDGRFFATIERFQAWSRNRKQWRMEYFYRELRRETGLLMTVDGQPEGGEWNLDAANRKKWKGEPPAPPPFRVEPDATTEAVIAEVESNLSGHVGRTDSFGWAVTRDDALGALDHFLTHRLPWFGDFQDAMSDDEATLFHALLSPYLNIGLLLPREVCEAAEAEYHAGRAPLNAVEGFIRQILGWREFVRGLYWTLMPGYADENRLGNTRPLPWFYWTGDTRMRCMAKAIGNTLEHAYAHHIQRLMVTGNFALLAGVHPEAICDWYLGVYVDAYDWVERPNTQGMVMHADGGILGSKPYAASGKYIHRMSDHCRHCVYNVNDTTGPDACPFNSLYWHFIHRHREHFRGNPRMGMIYRNWEGQGEARREAVLAKAEEVLLNIEAL</sequence>
<keyword evidence="2" id="KW-1185">Reference proteome</keyword>
<dbReference type="Gene3D" id="1.10.579.10">
    <property type="entry name" value="DNA Cyclobutane Dipyrimidine Photolyase, subunit A, domain 3"/>
    <property type="match status" value="1"/>
</dbReference>
<dbReference type="InterPro" id="IPR052551">
    <property type="entry name" value="UV-DNA_repair_photolyase"/>
</dbReference>
<protein>
    <submittedName>
        <fullName evidence="1">Cryptochrome/photolyase family protein</fullName>
    </submittedName>
</protein>
<dbReference type="OrthoDB" id="5288100at2"/>
<dbReference type="InterPro" id="IPR014729">
    <property type="entry name" value="Rossmann-like_a/b/a_fold"/>
</dbReference>
<proteinExistence type="predicted"/>
<reference evidence="1 2" key="1">
    <citation type="submission" date="2017-08" db="EMBL/GenBank/DDBJ databases">
        <title>Halovibrio sewagensis sp. nov., isolated from wastewater of high salinity.</title>
        <authorList>
            <person name="Dong X."/>
            <person name="Zhang G."/>
        </authorList>
    </citation>
    <scope>NUCLEOTIDE SEQUENCE [LARGE SCALE GENOMIC DNA]</scope>
    <source>
        <strain evidence="1 2">YL5-2</strain>
    </source>
</reference>
<organism evidence="1 2">
    <name type="scientific">Halovibrio salipaludis</name>
    <dbReference type="NCBI Taxonomy" id="2032626"/>
    <lineage>
        <taxon>Bacteria</taxon>
        <taxon>Pseudomonadati</taxon>
        <taxon>Pseudomonadota</taxon>
        <taxon>Gammaproteobacteria</taxon>
        <taxon>Oceanospirillales</taxon>
        <taxon>Halomonadaceae</taxon>
        <taxon>Halovibrio</taxon>
    </lineage>
</organism>